<sequence length="59" mass="6918">MFQALAAVFLFLRRPRLERIFCDSWITFKRVKDLSFFALIPLVERYALLSALSSRGISH</sequence>
<evidence type="ECO:0000313" key="1">
    <source>
        <dbReference type="EMBL" id="CUV58471.1"/>
    </source>
</evidence>
<dbReference type="AlphaFoldDB" id="A0A0S4X3S7"/>
<reference evidence="1" key="1">
    <citation type="submission" date="2015-10" db="EMBL/GenBank/DDBJ databases">
        <authorList>
            <person name="Gilbert D.G."/>
        </authorList>
    </citation>
    <scope>NUCLEOTIDE SEQUENCE</scope>
    <source>
        <strain evidence="1">Phyl III-seqv23</strain>
    </source>
</reference>
<accession>A0A0S4X3S7</accession>
<protein>
    <submittedName>
        <fullName evidence="1">Uncharacterized protein</fullName>
    </submittedName>
</protein>
<organism evidence="1">
    <name type="scientific">Ralstonia solanacearum</name>
    <name type="common">Pseudomonas solanacearum</name>
    <dbReference type="NCBI Taxonomy" id="305"/>
    <lineage>
        <taxon>Bacteria</taxon>
        <taxon>Pseudomonadati</taxon>
        <taxon>Pseudomonadota</taxon>
        <taxon>Betaproteobacteria</taxon>
        <taxon>Burkholderiales</taxon>
        <taxon>Burkholderiaceae</taxon>
        <taxon>Ralstonia</taxon>
        <taxon>Ralstonia solanacearum species complex</taxon>
    </lineage>
</organism>
<dbReference type="EMBL" id="LN899820">
    <property type="protein sequence ID" value="CUV58471.1"/>
    <property type="molecule type" value="Genomic_DNA"/>
</dbReference>
<gene>
    <name evidence="1" type="ORF">RUN215_v1_2240006</name>
</gene>
<name>A0A0S4X3S7_RALSL</name>
<proteinExistence type="predicted"/>